<dbReference type="Proteomes" id="UP000092583">
    <property type="component" value="Unassembled WGS sequence"/>
</dbReference>
<evidence type="ECO:0000313" key="2">
    <source>
        <dbReference type="EMBL" id="OCF57813.1"/>
    </source>
</evidence>
<reference evidence="3" key="2">
    <citation type="submission" date="2013-12" db="EMBL/GenBank/DDBJ databases">
        <title>Evolution of pathogenesis and genome organization in the Tremellales.</title>
        <authorList>
            <person name="Cuomo C."/>
            <person name="Litvintseva A."/>
            <person name="Heitman J."/>
            <person name="Chen Y."/>
            <person name="Sun S."/>
            <person name="Springer D."/>
            <person name="Dromer F."/>
            <person name="Young S."/>
            <person name="Zeng Q."/>
            <person name="Chapman S."/>
            <person name="Gujja S."/>
            <person name="Saif S."/>
            <person name="Birren B."/>
        </authorList>
    </citation>
    <scope>NUCLEOTIDE SEQUENCE [LARGE SCALE GENOMIC DNA]</scope>
    <source>
        <strain evidence="3">CBS 10435</strain>
    </source>
</reference>
<sequence>MSKIVKAVGPFPAWVQELRRTGSATLSRNDTLRQPPPVHGSISDELSWLAHRGAAELLGLPSPSFRLSHVRTSVEAIYEYWHGKMSTVRGQPMAMAQCIQDEMEFNMTNIPILPSCDLGPLDDDSKYTYAVLRPLIADFNMYIYAVELQDALDRINAIDPTILKASGKELGAEIEWVRQLAGLMVEEARITLRLFWAAGPGKELVKMSLNKPWHESTNIAREMHIHLNKPLEEVEKDSPFDAAFAAVCLNPDERGTGYGTSELTNILALEQATLAETELKKKYPYAIQMVMGEYLMALELLHELPPPTSPSVEPHRPKTFAVRLNVSQSASTQICTALPFVRSMCVRSTAVENSPQLWETHREIQGIFARELKLPNDLIDKLFPFMIDIPEPKRWKPVNDHNQPLEGSLENGKGTEKTGEKRKRETFQVNRKEYKLCKQMFSGDDIDVTLPELSGLFRSIGFIIEKIGGSFIRFAPPNNAGSPFIVRVPVHGTFYRDGEFPIALESINHLVVDLFGWDLDWFTLKTDAEDGKIDEDGSDEADYDDLHGECRKGMYVFNNNGDILSEPH</sequence>
<reference evidence="2 3" key="1">
    <citation type="submission" date="2013-07" db="EMBL/GenBank/DDBJ databases">
        <title>The Genome Sequence of Kwoniella mangroviensis CBS10435.</title>
        <authorList>
            <consortium name="The Broad Institute Genome Sequencing Platform"/>
            <person name="Cuomo C."/>
            <person name="Litvintseva A."/>
            <person name="Chen Y."/>
            <person name="Heitman J."/>
            <person name="Sun S."/>
            <person name="Springer D."/>
            <person name="Dromer F."/>
            <person name="Young S.K."/>
            <person name="Zeng Q."/>
            <person name="Gargeya S."/>
            <person name="Fitzgerald M."/>
            <person name="Abouelleil A."/>
            <person name="Alvarado L."/>
            <person name="Berlin A.M."/>
            <person name="Chapman S.B."/>
            <person name="Dewar J."/>
            <person name="Goldberg J."/>
            <person name="Griggs A."/>
            <person name="Gujja S."/>
            <person name="Hansen M."/>
            <person name="Howarth C."/>
            <person name="Imamovic A."/>
            <person name="Larimer J."/>
            <person name="McCowan C."/>
            <person name="Murphy C."/>
            <person name="Pearson M."/>
            <person name="Priest M."/>
            <person name="Roberts A."/>
            <person name="Saif S."/>
            <person name="Shea T."/>
            <person name="Sykes S."/>
            <person name="Wortman J."/>
            <person name="Nusbaum C."/>
            <person name="Birren B."/>
        </authorList>
    </citation>
    <scope>NUCLEOTIDE SEQUENCE [LARGE SCALE GENOMIC DNA]</scope>
    <source>
        <strain evidence="2 3">CBS 10435</strain>
    </source>
</reference>
<feature type="region of interest" description="Disordered" evidence="1">
    <location>
        <begin position="396"/>
        <end position="424"/>
    </location>
</feature>
<keyword evidence="3" id="KW-1185">Reference proteome</keyword>
<dbReference type="AlphaFoldDB" id="A0A1B9IQI7"/>
<proteinExistence type="predicted"/>
<feature type="compositionally biased region" description="Basic and acidic residues" evidence="1">
    <location>
        <begin position="413"/>
        <end position="424"/>
    </location>
</feature>
<accession>A0A1B9IQI7</accession>
<protein>
    <submittedName>
        <fullName evidence="2">Uncharacterized protein</fullName>
    </submittedName>
</protein>
<organism evidence="2 3">
    <name type="scientific">Kwoniella mangroviensis CBS 10435</name>
    <dbReference type="NCBI Taxonomy" id="1331196"/>
    <lineage>
        <taxon>Eukaryota</taxon>
        <taxon>Fungi</taxon>
        <taxon>Dikarya</taxon>
        <taxon>Basidiomycota</taxon>
        <taxon>Agaricomycotina</taxon>
        <taxon>Tremellomycetes</taxon>
        <taxon>Tremellales</taxon>
        <taxon>Cryptococcaceae</taxon>
        <taxon>Kwoniella</taxon>
    </lineage>
</organism>
<gene>
    <name evidence="2" type="ORF">L486_05278</name>
</gene>
<name>A0A1B9IQI7_9TREE</name>
<evidence type="ECO:0000313" key="3">
    <source>
        <dbReference type="Proteomes" id="UP000092583"/>
    </source>
</evidence>
<dbReference type="EMBL" id="KI669463">
    <property type="protein sequence ID" value="OCF57813.1"/>
    <property type="molecule type" value="Genomic_DNA"/>
</dbReference>
<dbReference type="OrthoDB" id="2561403at2759"/>
<evidence type="ECO:0000256" key="1">
    <source>
        <dbReference type="SAM" id="MobiDB-lite"/>
    </source>
</evidence>